<dbReference type="Proteomes" id="UP001480082">
    <property type="component" value="Unassembled WGS sequence"/>
</dbReference>
<accession>A0ACC6ST17</accession>
<gene>
    <name evidence="1" type="ORF">NKI81_02575</name>
</gene>
<organism evidence="1 2">
    <name type="scientific">Mesorhizobium australicum</name>
    <dbReference type="NCBI Taxonomy" id="536018"/>
    <lineage>
        <taxon>Bacteria</taxon>
        <taxon>Pseudomonadati</taxon>
        <taxon>Pseudomonadota</taxon>
        <taxon>Alphaproteobacteria</taxon>
        <taxon>Hyphomicrobiales</taxon>
        <taxon>Phyllobacteriaceae</taxon>
        <taxon>Mesorhizobium</taxon>
    </lineage>
</organism>
<keyword evidence="2" id="KW-1185">Reference proteome</keyword>
<sequence>MVNSRSIPVVVGRPIHRTPMAVANACFIGALLTDLTYWRTAEMMWADFSAWLLFAGLVMGALAVLAALFDLFTRRILRTHGAYLLGSLVVLVLSFFNALVHSRDAWTSVVPTGLILSAAAVIVLVLKWLLGWSTGRTRVEVVE</sequence>
<comment type="caution">
    <text evidence="1">The sequence shown here is derived from an EMBL/GenBank/DDBJ whole genome shotgun (WGS) entry which is preliminary data.</text>
</comment>
<reference evidence="1 2" key="1">
    <citation type="journal article" date="2024" name="Proc. Natl. Acad. Sci. U.S.A.">
        <title>The evolutionary genomics of adaptation to stress in wild rhizobium bacteria.</title>
        <authorList>
            <person name="Kehlet-Delgado H."/>
            <person name="Montoya A.P."/>
            <person name="Jensen K.T."/>
            <person name="Wendlandt C.E."/>
            <person name="Dexheimer C."/>
            <person name="Roberts M."/>
            <person name="Torres Martinez L."/>
            <person name="Friesen M.L."/>
            <person name="Griffitts J.S."/>
            <person name="Porter S.S."/>
        </authorList>
    </citation>
    <scope>NUCLEOTIDE SEQUENCE [LARGE SCALE GENOMIC DNA]</scope>
    <source>
        <strain evidence="1 2">M0468</strain>
    </source>
</reference>
<protein>
    <submittedName>
        <fullName evidence="1">DUF2231 domain-containing protein</fullName>
    </submittedName>
</protein>
<dbReference type="EMBL" id="JAMYRI010000001">
    <property type="protein sequence ID" value="MER9282849.1"/>
    <property type="molecule type" value="Genomic_DNA"/>
</dbReference>
<evidence type="ECO:0000313" key="1">
    <source>
        <dbReference type="EMBL" id="MER9282849.1"/>
    </source>
</evidence>
<proteinExistence type="predicted"/>
<evidence type="ECO:0000313" key="2">
    <source>
        <dbReference type="Proteomes" id="UP001480082"/>
    </source>
</evidence>
<name>A0ACC6ST17_9HYPH</name>